<dbReference type="GO" id="GO:0006935">
    <property type="term" value="P:chemotaxis"/>
    <property type="evidence" value="ECO:0007669"/>
    <property type="project" value="UniProtKB-KW"/>
</dbReference>
<keyword evidence="1" id="KW-0145">Chemotaxis</keyword>
<evidence type="ECO:0000256" key="2">
    <source>
        <dbReference type="PROSITE-ProRule" id="PRU00284"/>
    </source>
</evidence>
<dbReference type="InterPro" id="IPR004089">
    <property type="entry name" value="MCPsignal_dom"/>
</dbReference>
<dbReference type="STRING" id="1580092.NADRNF5_1459"/>
<keyword evidence="4" id="KW-0808">Transferase</keyword>
<reference evidence="4 5" key="2">
    <citation type="journal article" date="2016" name="ISME J.">
        <title>Physiological and genomic characterization of two novel marine thaumarchaeal strains indicates niche differentiation.</title>
        <authorList>
            <person name="Bayer B."/>
            <person name="Vojvoda J."/>
            <person name="Offre P."/>
            <person name="Alves R.J."/>
            <person name="Elisabeth N.H."/>
            <person name="Garcia J.A."/>
            <person name="Volland J.M."/>
            <person name="Srivastava A."/>
            <person name="Schleper C."/>
            <person name="Herndl G.J."/>
        </authorList>
    </citation>
    <scope>NUCLEOTIDE SEQUENCE [LARGE SCALE GENOMIC DNA]</scope>
    <source>
        <strain evidence="4 5">NF5</strain>
    </source>
</reference>
<accession>A0A0D5C411</accession>
<dbReference type="Proteomes" id="UP000032408">
    <property type="component" value="Chromosome"/>
</dbReference>
<keyword evidence="4" id="KW-0489">Methyltransferase</keyword>
<dbReference type="KEGG" id="nin:NADRNF5_1459"/>
<protein>
    <submittedName>
        <fullName evidence="4">Putative chemotaxis MCP methyltransferase CheR</fullName>
    </submittedName>
</protein>
<keyword evidence="5" id="KW-1185">Reference proteome</keyword>
<name>A0A0D5C411_9ARCH</name>
<gene>
    <name evidence="4" type="ORF">NADRNF5_1459</name>
</gene>
<dbReference type="InterPro" id="IPR051310">
    <property type="entry name" value="MCP_chemotaxis"/>
</dbReference>
<dbReference type="GO" id="GO:0016020">
    <property type="term" value="C:membrane"/>
    <property type="evidence" value="ECO:0007669"/>
    <property type="project" value="InterPro"/>
</dbReference>
<evidence type="ECO:0000256" key="1">
    <source>
        <dbReference type="ARBA" id="ARBA00022500"/>
    </source>
</evidence>
<feature type="domain" description="Methyl-accepting transducer" evidence="3">
    <location>
        <begin position="387"/>
        <end position="452"/>
    </location>
</feature>
<keyword evidence="2" id="KW-0807">Transducer</keyword>
<dbReference type="Pfam" id="PF00015">
    <property type="entry name" value="MCPsignal"/>
    <property type="match status" value="2"/>
</dbReference>
<evidence type="ECO:0000313" key="5">
    <source>
        <dbReference type="Proteomes" id="UP000032408"/>
    </source>
</evidence>
<reference evidence="5" key="1">
    <citation type="submission" date="2015-03" db="EMBL/GenBank/DDBJ databases">
        <title>Characterization of two novel Thaumarchaeota isolated from the Northern Adriatic Sea.</title>
        <authorList>
            <person name="Bayer B."/>
            <person name="Vojvoda J."/>
            <person name="Offre P."/>
            <person name="Srivastava A."/>
            <person name="Elisabeth N."/>
            <person name="Garcia J.A.L."/>
            <person name="Schleper C."/>
            <person name="Herndl G.J."/>
        </authorList>
    </citation>
    <scope>NUCLEOTIDE SEQUENCE [LARGE SCALE GENOMIC DNA]</scope>
    <source>
        <strain evidence="5">NF5</strain>
    </source>
</reference>
<dbReference type="PANTHER" id="PTHR43531:SF11">
    <property type="entry name" value="METHYL-ACCEPTING CHEMOTAXIS PROTEIN 3"/>
    <property type="match status" value="1"/>
</dbReference>
<dbReference type="PROSITE" id="PS50111">
    <property type="entry name" value="CHEMOTAXIS_TRANSDUC_2"/>
    <property type="match status" value="2"/>
</dbReference>
<dbReference type="HOGENOM" id="CLU_015621_0_0_2"/>
<dbReference type="Gene3D" id="6.10.250.3200">
    <property type="match status" value="1"/>
</dbReference>
<dbReference type="PANTHER" id="PTHR43531">
    <property type="entry name" value="PROTEIN ICFG"/>
    <property type="match status" value="1"/>
</dbReference>
<dbReference type="GO" id="GO:0008168">
    <property type="term" value="F:methyltransferase activity"/>
    <property type="evidence" value="ECO:0007669"/>
    <property type="project" value="UniProtKB-KW"/>
</dbReference>
<evidence type="ECO:0000313" key="4">
    <source>
        <dbReference type="EMBL" id="AJW71142.1"/>
    </source>
</evidence>
<dbReference type="SUPFAM" id="SSF58104">
    <property type="entry name" value="Methyl-accepting chemotaxis protein (MCP) signaling domain"/>
    <property type="match status" value="2"/>
</dbReference>
<proteinExistence type="predicted"/>
<feature type="domain" description="Methyl-accepting transducer" evidence="3">
    <location>
        <begin position="24"/>
        <end position="94"/>
    </location>
</feature>
<dbReference type="Gene3D" id="3.30.450.20">
    <property type="entry name" value="PAS domain"/>
    <property type="match status" value="1"/>
</dbReference>
<dbReference type="GO" id="GO:0032259">
    <property type="term" value="P:methylation"/>
    <property type="evidence" value="ECO:0007669"/>
    <property type="project" value="UniProtKB-KW"/>
</dbReference>
<dbReference type="Gene3D" id="1.10.287.950">
    <property type="entry name" value="Methyl-accepting chemotaxis protein"/>
    <property type="match status" value="1"/>
</dbReference>
<dbReference type="EMBL" id="CP011070">
    <property type="protein sequence ID" value="AJW71142.1"/>
    <property type="molecule type" value="Genomic_DNA"/>
</dbReference>
<organism evidence="4 5">
    <name type="scientific">Nitrosopumilus adriaticus</name>
    <dbReference type="NCBI Taxonomy" id="1580092"/>
    <lineage>
        <taxon>Archaea</taxon>
        <taxon>Nitrososphaerota</taxon>
        <taxon>Nitrososphaeria</taxon>
        <taxon>Nitrosopumilales</taxon>
        <taxon>Nitrosopumilaceae</taxon>
        <taxon>Nitrosopumilus</taxon>
    </lineage>
</organism>
<evidence type="ECO:0000259" key="3">
    <source>
        <dbReference type="PROSITE" id="PS50111"/>
    </source>
</evidence>
<sequence>MILSTSQNIATKENKDTRDNFFKQVVDQTTDIGNEISRALKSTKEITRRASMLSTTAKIEANRAGDVGRNFLVVSESIDELSRKTDDVLNKMKEETIQEIENISKVIKTKSISIQGNRLTNLALTNIRLVDRNLFERAADVRWWATDEILINSLLEENDSKFNDAKYRLGVILKSYTVYYDLILCNSDGLCIASAEDKFRLTGRNFSDKPWFRSAMNTKNGEDFGFDSVHKSPAINDDFTMVYSCKVHEDGDPQKRVIGVIGAVFKWKEFVQRIVHDTPLLPEEIDKTRILICDNDGTVIADTKDRILQQNIQFTGRDELFKKEKGFEIVEKNWHKKLVCHALSPGFEGYKSENWHSLIIQDMDDDSQIRDFSNSDNESLETVNELISNLSEETKKAICEIEKINDDTHVLSLNAAIESAKVGDAGRGFSVISTFMSDLSKTTSSITSMMDSNTEKKLSELYSFISLNSKIIRGNRLSNLSFTNIDLIDRALYERTADVRWWATESSILRALNEKTNDAKDFLTSRLATILKFYTVYDNLIVCDTFGNIIAKGSSNSIGEGNVKEMSWFKNTLENNEKEYGFDTICKQQESGMSTNLVFSSKIHKNGDASDKVIGILGIMFDWERFIKTLFDQTPLRENEIKSTNLLVLDSNGDVLSENKSNTFTFDSDLLHSLDDTKNYQIISSGDSEVIVAHCKSKGYEGFSTGWHSVILQPL</sequence>
<dbReference type="AlphaFoldDB" id="A0A0D5C411"/>
<dbReference type="GO" id="GO:0007165">
    <property type="term" value="P:signal transduction"/>
    <property type="evidence" value="ECO:0007669"/>
    <property type="project" value="UniProtKB-KW"/>
</dbReference>